<comment type="caution">
    <text evidence="1">The sequence shown here is derived from an EMBL/GenBank/DDBJ whole genome shotgun (WGS) entry which is preliminary data.</text>
</comment>
<accession>X1VBQ4</accession>
<reference evidence="1" key="1">
    <citation type="journal article" date="2014" name="Front. Microbiol.">
        <title>High frequency of phylogenetically diverse reductive dehalogenase-homologous genes in deep subseafloor sedimentary metagenomes.</title>
        <authorList>
            <person name="Kawai M."/>
            <person name="Futagami T."/>
            <person name="Toyoda A."/>
            <person name="Takaki Y."/>
            <person name="Nishi S."/>
            <person name="Hori S."/>
            <person name="Arai W."/>
            <person name="Tsubouchi T."/>
            <person name="Morono Y."/>
            <person name="Uchiyama I."/>
            <person name="Ito T."/>
            <person name="Fujiyama A."/>
            <person name="Inagaki F."/>
            <person name="Takami H."/>
        </authorList>
    </citation>
    <scope>NUCLEOTIDE SEQUENCE</scope>
    <source>
        <strain evidence="1">Expedition CK06-06</strain>
    </source>
</reference>
<feature type="non-terminal residue" evidence="1">
    <location>
        <position position="42"/>
    </location>
</feature>
<sequence length="42" mass="4497">MPPVMPLNVLVGDIIAANMRGEGLADEPHLRLFRGASRLVIG</sequence>
<proteinExistence type="predicted"/>
<evidence type="ECO:0000313" key="1">
    <source>
        <dbReference type="EMBL" id="GAJ03440.1"/>
    </source>
</evidence>
<protein>
    <submittedName>
        <fullName evidence="1">Uncharacterized protein</fullName>
    </submittedName>
</protein>
<name>X1VBQ4_9ZZZZ</name>
<dbReference type="AlphaFoldDB" id="X1VBQ4"/>
<organism evidence="1">
    <name type="scientific">marine sediment metagenome</name>
    <dbReference type="NCBI Taxonomy" id="412755"/>
    <lineage>
        <taxon>unclassified sequences</taxon>
        <taxon>metagenomes</taxon>
        <taxon>ecological metagenomes</taxon>
    </lineage>
</organism>
<gene>
    <name evidence="1" type="ORF">S12H4_48266</name>
</gene>
<dbReference type="EMBL" id="BARW01030144">
    <property type="protein sequence ID" value="GAJ03440.1"/>
    <property type="molecule type" value="Genomic_DNA"/>
</dbReference>